<dbReference type="EMBL" id="JAVAMP010000001">
    <property type="protein sequence ID" value="MDP5272946.1"/>
    <property type="molecule type" value="Genomic_DNA"/>
</dbReference>
<proteinExistence type="predicted"/>
<dbReference type="InterPro" id="IPR027417">
    <property type="entry name" value="P-loop_NTPase"/>
</dbReference>
<gene>
    <name evidence="1" type="ORF">Q5Y73_02395</name>
</gene>
<keyword evidence="2" id="KW-1185">Reference proteome</keyword>
<comment type="caution">
    <text evidence="1">The sequence shown here is derived from an EMBL/GenBank/DDBJ whole genome shotgun (WGS) entry which is preliminary data.</text>
</comment>
<organism evidence="1 2">
    <name type="scientific">Chengkuizengella axinellae</name>
    <dbReference type="NCBI Taxonomy" id="3064388"/>
    <lineage>
        <taxon>Bacteria</taxon>
        <taxon>Bacillati</taxon>
        <taxon>Bacillota</taxon>
        <taxon>Bacilli</taxon>
        <taxon>Bacillales</taxon>
        <taxon>Paenibacillaceae</taxon>
        <taxon>Chengkuizengella</taxon>
    </lineage>
</organism>
<evidence type="ECO:0000313" key="2">
    <source>
        <dbReference type="Proteomes" id="UP001231941"/>
    </source>
</evidence>
<evidence type="ECO:0000313" key="1">
    <source>
        <dbReference type="EMBL" id="MDP5272946.1"/>
    </source>
</evidence>
<dbReference type="Proteomes" id="UP001231941">
    <property type="component" value="Unassembled WGS sequence"/>
</dbReference>
<name>A0ABT9IUD4_9BACL</name>
<dbReference type="RefSeq" id="WP_305990244.1">
    <property type="nucleotide sequence ID" value="NZ_JAVAMP010000001.1"/>
</dbReference>
<dbReference type="SUPFAM" id="SSF52540">
    <property type="entry name" value="P-loop containing nucleoside triphosphate hydrolases"/>
    <property type="match status" value="1"/>
</dbReference>
<sequence>MKTKLIMLEGIPGSGKTTTSQYISELLSEKELYNDLYIEGNINHPADFEGIACLTENQYREILSKYTEFADIIESISDKGVNNNIYEITYMKYKDVIPNSLLRALEQYDVYHLPNELYCQLLLERWESFSDNAKKESKITIFDCAFLQNPINTLLARDDLPVSDIKRFIFKLADIIKDLNPVIIYYYQDNIGESVKKIKSKRSTEWFERSIWYYTKQKFGEVRNLNGLEGVIHYLEIRKQVELEIVNSLTIDKLLLNNSSFDWESMYKEIRTFMETKL</sequence>
<reference evidence="1 2" key="1">
    <citation type="submission" date="2023-08" db="EMBL/GenBank/DDBJ databases">
        <authorList>
            <person name="Park J.-S."/>
        </authorList>
    </citation>
    <scope>NUCLEOTIDE SEQUENCE [LARGE SCALE GENOMIC DNA]</scope>
    <source>
        <strain evidence="1 2">2205SS18-9</strain>
    </source>
</reference>
<accession>A0ABT9IUD4</accession>
<dbReference type="Gene3D" id="3.40.50.300">
    <property type="entry name" value="P-loop containing nucleotide triphosphate hydrolases"/>
    <property type="match status" value="1"/>
</dbReference>
<protein>
    <submittedName>
        <fullName evidence="1">Uncharacterized protein</fullName>
    </submittedName>
</protein>